<dbReference type="Proteomes" id="UP001217918">
    <property type="component" value="Unassembled WGS sequence"/>
</dbReference>
<gene>
    <name evidence="1" type="ORF">P8C59_009030</name>
</gene>
<accession>A0AAD9IDQ4</accession>
<evidence type="ECO:0000313" key="2">
    <source>
        <dbReference type="Proteomes" id="UP001217918"/>
    </source>
</evidence>
<proteinExistence type="predicted"/>
<sequence>MEGWGTAGRLLSGRRLPVDAPCLRSLVERSLQVTTLLRKQVTEGIGRATHLAGLVAKQGLAPRAAPIHPGQDNFWPACRLAMTTATVLAIRGAEKQAVIAEDVIKRVCAARRRRDQRDQRRRAIMRIQETAGNALEYGWGLGTATAFFSSSLLYPEYQLQAAFDSALEAKDAATLLIRAERALRVSRRALHNDKIKVARSELEQSGLAITQLDYKCRAECWYIGRPFGDRVTEIARLLKAVLQVRCIILKAHRLLRLLTYKRRSMDFTAAANTAPDTAHPGVVPRKTKLKNRVKQARTVASNIKAQIVPADKKERA</sequence>
<evidence type="ECO:0000313" key="1">
    <source>
        <dbReference type="EMBL" id="KAK2074857.1"/>
    </source>
</evidence>
<protein>
    <submittedName>
        <fullName evidence="1">Uncharacterized protein</fullName>
    </submittedName>
</protein>
<reference evidence="1" key="1">
    <citation type="journal article" date="2023" name="Mol. Plant Microbe Interact.">
        <title>Elucidating the Obligate Nature and Biological Capacity of an Invasive Fungal Corn Pathogen.</title>
        <authorList>
            <person name="MacCready J.S."/>
            <person name="Roggenkamp E.M."/>
            <person name="Gdanetz K."/>
            <person name="Chilvers M.I."/>
        </authorList>
    </citation>
    <scope>NUCLEOTIDE SEQUENCE</scope>
    <source>
        <strain evidence="1">PM02</strain>
    </source>
</reference>
<dbReference type="AlphaFoldDB" id="A0AAD9IDQ4"/>
<comment type="caution">
    <text evidence="1">The sequence shown here is derived from an EMBL/GenBank/DDBJ whole genome shotgun (WGS) entry which is preliminary data.</text>
</comment>
<organism evidence="1 2">
    <name type="scientific">Phyllachora maydis</name>
    <dbReference type="NCBI Taxonomy" id="1825666"/>
    <lineage>
        <taxon>Eukaryota</taxon>
        <taxon>Fungi</taxon>
        <taxon>Dikarya</taxon>
        <taxon>Ascomycota</taxon>
        <taxon>Pezizomycotina</taxon>
        <taxon>Sordariomycetes</taxon>
        <taxon>Sordariomycetidae</taxon>
        <taxon>Phyllachorales</taxon>
        <taxon>Phyllachoraceae</taxon>
        <taxon>Phyllachora</taxon>
    </lineage>
</organism>
<name>A0AAD9IDQ4_9PEZI</name>
<dbReference type="EMBL" id="JAQQPM010000008">
    <property type="protein sequence ID" value="KAK2074857.1"/>
    <property type="molecule type" value="Genomic_DNA"/>
</dbReference>
<keyword evidence="2" id="KW-1185">Reference proteome</keyword>